<evidence type="ECO:0000256" key="1">
    <source>
        <dbReference type="SAM" id="Phobius"/>
    </source>
</evidence>
<feature type="transmembrane region" description="Helical" evidence="1">
    <location>
        <begin position="48"/>
        <end position="75"/>
    </location>
</feature>
<proteinExistence type="predicted"/>
<dbReference type="EMBL" id="JAVFKY010000002">
    <property type="protein sequence ID" value="KAK5580379.1"/>
    <property type="molecule type" value="Genomic_DNA"/>
</dbReference>
<name>A0AAN7TV62_9MYCE</name>
<keyword evidence="1" id="KW-1133">Transmembrane helix</keyword>
<keyword evidence="3" id="KW-1185">Reference proteome</keyword>
<organism evidence="2 3">
    <name type="scientific">Dictyostelium firmibasis</name>
    <dbReference type="NCBI Taxonomy" id="79012"/>
    <lineage>
        <taxon>Eukaryota</taxon>
        <taxon>Amoebozoa</taxon>
        <taxon>Evosea</taxon>
        <taxon>Eumycetozoa</taxon>
        <taxon>Dictyostelia</taxon>
        <taxon>Dictyosteliales</taxon>
        <taxon>Dictyosteliaceae</taxon>
        <taxon>Dictyostelium</taxon>
    </lineage>
</organism>
<dbReference type="Proteomes" id="UP001344447">
    <property type="component" value="Unassembled WGS sequence"/>
</dbReference>
<keyword evidence="1" id="KW-0472">Membrane</keyword>
<protein>
    <submittedName>
        <fullName evidence="2">Uncharacterized protein</fullName>
    </submittedName>
</protein>
<accession>A0AAN7TV62</accession>
<gene>
    <name evidence="2" type="ORF">RB653_000395</name>
</gene>
<sequence length="227" mass="26884">MIDSFIIISIIKYYIIVWCITFVFKYGKKVLITDNHSNYSYKNLFFKIDFVISLIPFISLVFLFFCCYTNILLFIEIIRENKFQFPNTLWVLFPIAYSLTGILFHYIRFKTIKRNSIKVNVYKEINGTEQLFYENVNLYSYGSDFNKIKFTVLTLLWVILCNFEISEYIDCDEINKVYSLGYGSVNFCNSFHDYSNPVINVFEVVAIITQILPHIFIIPIMELSMVV</sequence>
<keyword evidence="1" id="KW-0812">Transmembrane</keyword>
<evidence type="ECO:0000313" key="2">
    <source>
        <dbReference type="EMBL" id="KAK5580379.1"/>
    </source>
</evidence>
<dbReference type="AlphaFoldDB" id="A0AAN7TV62"/>
<evidence type="ECO:0000313" key="3">
    <source>
        <dbReference type="Proteomes" id="UP001344447"/>
    </source>
</evidence>
<comment type="caution">
    <text evidence="2">The sequence shown here is derived from an EMBL/GenBank/DDBJ whole genome shotgun (WGS) entry which is preliminary data.</text>
</comment>
<reference evidence="2 3" key="1">
    <citation type="submission" date="2023-11" db="EMBL/GenBank/DDBJ databases">
        <title>Dfirmibasis_genome.</title>
        <authorList>
            <person name="Edelbroek B."/>
            <person name="Kjellin J."/>
            <person name="Jerlstrom-Hultqvist J."/>
            <person name="Soderbom F."/>
        </authorList>
    </citation>
    <scope>NUCLEOTIDE SEQUENCE [LARGE SCALE GENOMIC DNA]</scope>
    <source>
        <strain evidence="2 3">TNS-C-14</strain>
    </source>
</reference>
<feature type="transmembrane region" description="Helical" evidence="1">
    <location>
        <begin position="6"/>
        <end position="27"/>
    </location>
</feature>
<feature type="transmembrane region" description="Helical" evidence="1">
    <location>
        <begin position="87"/>
        <end position="107"/>
    </location>
</feature>